<reference evidence="4" key="1">
    <citation type="submission" date="2020-10" db="EMBL/GenBank/DDBJ databases">
        <authorList>
            <person name="Gilroy R."/>
        </authorList>
    </citation>
    <scope>NUCLEOTIDE SEQUENCE</scope>
    <source>
        <strain evidence="4">ChiHcec3-11533</strain>
    </source>
</reference>
<dbReference type="GO" id="GO:0005737">
    <property type="term" value="C:cytoplasm"/>
    <property type="evidence" value="ECO:0007669"/>
    <property type="project" value="InterPro"/>
</dbReference>
<dbReference type="Gene3D" id="3.20.20.70">
    <property type="entry name" value="Aldolase class I"/>
    <property type="match status" value="1"/>
</dbReference>
<dbReference type="InterPro" id="IPR013785">
    <property type="entry name" value="Aldolase_TIM"/>
</dbReference>
<dbReference type="Proteomes" id="UP000824072">
    <property type="component" value="Unassembled WGS sequence"/>
</dbReference>
<dbReference type="NCBIfam" id="TIGR00126">
    <property type="entry name" value="deoC"/>
    <property type="match status" value="1"/>
</dbReference>
<keyword evidence="1" id="KW-0963">Cytoplasm</keyword>
<dbReference type="SUPFAM" id="SSF51569">
    <property type="entry name" value="Aldolase"/>
    <property type="match status" value="1"/>
</dbReference>
<protein>
    <recommendedName>
        <fullName evidence="3">Deoxyribose-phosphate aldolase</fullName>
        <ecNumber evidence="3">4.1.2.4</ecNumber>
    </recommendedName>
</protein>
<reference evidence="4" key="2">
    <citation type="journal article" date="2021" name="PeerJ">
        <title>Extensive microbial diversity within the chicken gut microbiome revealed by metagenomics and culture.</title>
        <authorList>
            <person name="Gilroy R."/>
            <person name="Ravi A."/>
            <person name="Getino M."/>
            <person name="Pursley I."/>
            <person name="Horton D.L."/>
            <person name="Alikhan N.F."/>
            <person name="Baker D."/>
            <person name="Gharbi K."/>
            <person name="Hall N."/>
            <person name="Watson M."/>
            <person name="Adriaenssens E.M."/>
            <person name="Foster-Nyarko E."/>
            <person name="Jarju S."/>
            <person name="Secka A."/>
            <person name="Antonio M."/>
            <person name="Oren A."/>
            <person name="Chaudhuri R.R."/>
            <person name="La Ragione R."/>
            <person name="Hildebrand F."/>
            <person name="Pallen M.J."/>
        </authorList>
    </citation>
    <scope>NUCLEOTIDE SEQUENCE</scope>
    <source>
        <strain evidence="4">ChiHcec3-11533</strain>
    </source>
</reference>
<dbReference type="InterPro" id="IPR002915">
    <property type="entry name" value="DeoC/FbaB/LacD_aldolase"/>
</dbReference>
<dbReference type="AlphaFoldDB" id="A0A9D1IEZ4"/>
<dbReference type="PANTHER" id="PTHR10889:SF1">
    <property type="entry name" value="DEOXYRIBOSE-PHOSPHATE ALDOLASE"/>
    <property type="match status" value="1"/>
</dbReference>
<dbReference type="PANTHER" id="PTHR10889">
    <property type="entry name" value="DEOXYRIBOSE-PHOSPHATE ALDOLASE"/>
    <property type="match status" value="1"/>
</dbReference>
<comment type="caution">
    <text evidence="4">The sequence shown here is derived from an EMBL/GenBank/DDBJ whole genome shotgun (WGS) entry which is preliminary data.</text>
</comment>
<dbReference type="EC" id="4.1.2.4" evidence="3"/>
<dbReference type="GO" id="GO:0004139">
    <property type="term" value="F:deoxyribose-phosphate aldolase activity"/>
    <property type="evidence" value="ECO:0007669"/>
    <property type="project" value="UniProtKB-UniRule"/>
</dbReference>
<sequence length="250" mass="27995">MSIIKPQHHEITDLNLSPQEFAKTLDHSFLRTYFTDRDLDMFCDDMKNYFLKYCSVSSGTVAETVKRLKGTDIQVGAAIAFPFGRFCPEIKAQELELSIRDGAAFYDMVVDVAAIKEHNWDRLRFDMETVQKVARKYDAPGKAILETCYLTDEEMVKAAQIAVEVGMDYVKTSSGYAPGPYKRATQDTNIYEIRLLKDTVGPDVGVKASTGCTSFDIALAYFKAGATRIGTDIAPQLVAECALRYKYNNP</sequence>
<evidence type="ECO:0000256" key="3">
    <source>
        <dbReference type="NCBIfam" id="TIGR00126"/>
    </source>
</evidence>
<keyword evidence="4" id="KW-0456">Lyase</keyword>
<dbReference type="SMART" id="SM01133">
    <property type="entry name" value="DeoC"/>
    <property type="match status" value="1"/>
</dbReference>
<proteinExistence type="predicted"/>
<dbReference type="GO" id="GO:0009264">
    <property type="term" value="P:deoxyribonucleotide catabolic process"/>
    <property type="evidence" value="ECO:0007669"/>
    <property type="project" value="UniProtKB-UniRule"/>
</dbReference>
<evidence type="ECO:0000313" key="5">
    <source>
        <dbReference type="Proteomes" id="UP000824072"/>
    </source>
</evidence>
<evidence type="ECO:0000256" key="2">
    <source>
        <dbReference type="ARBA" id="ARBA00023270"/>
    </source>
</evidence>
<evidence type="ECO:0000313" key="4">
    <source>
        <dbReference type="EMBL" id="HIU34774.1"/>
    </source>
</evidence>
<name>A0A9D1IEZ4_9FIRM</name>
<gene>
    <name evidence="4" type="primary">deoC</name>
    <name evidence="4" type="ORF">IAB02_09440</name>
</gene>
<organism evidence="4 5">
    <name type="scientific">Candidatus Pullichristensenella excrementigallinarum</name>
    <dbReference type="NCBI Taxonomy" id="2840907"/>
    <lineage>
        <taxon>Bacteria</taxon>
        <taxon>Bacillati</taxon>
        <taxon>Bacillota</taxon>
        <taxon>Clostridia</taxon>
        <taxon>Candidatus Pullichristensenella</taxon>
    </lineage>
</organism>
<dbReference type="PIRSF" id="PIRSF001357">
    <property type="entry name" value="DeoC"/>
    <property type="match status" value="1"/>
</dbReference>
<evidence type="ECO:0000256" key="1">
    <source>
        <dbReference type="ARBA" id="ARBA00022490"/>
    </source>
</evidence>
<keyword evidence="2" id="KW-0704">Schiff base</keyword>
<accession>A0A9D1IEZ4</accession>
<dbReference type="InterPro" id="IPR011343">
    <property type="entry name" value="DeoC"/>
</dbReference>
<dbReference type="GO" id="GO:0016052">
    <property type="term" value="P:carbohydrate catabolic process"/>
    <property type="evidence" value="ECO:0007669"/>
    <property type="project" value="TreeGrafter"/>
</dbReference>
<dbReference type="EMBL" id="DVMU01000205">
    <property type="protein sequence ID" value="HIU34774.1"/>
    <property type="molecule type" value="Genomic_DNA"/>
</dbReference>